<reference evidence="1" key="1">
    <citation type="journal article" date="2021" name="Front. Microbiol.">
        <title>Comprehensive Comparative Genomics and Phenotyping of Methylobacterium Species.</title>
        <authorList>
            <person name="Alessa O."/>
            <person name="Ogura Y."/>
            <person name="Fujitani Y."/>
            <person name="Takami H."/>
            <person name="Hayashi T."/>
            <person name="Sahin N."/>
            <person name="Tani A."/>
        </authorList>
    </citation>
    <scope>NUCLEOTIDE SEQUENCE</scope>
    <source>
        <strain evidence="1">DSM 23632</strain>
    </source>
</reference>
<evidence type="ECO:0000313" key="1">
    <source>
        <dbReference type="EMBL" id="GJE59947.1"/>
    </source>
</evidence>
<comment type="caution">
    <text evidence="1">The sequence shown here is derived from an EMBL/GenBank/DDBJ whole genome shotgun (WGS) entry which is preliminary data.</text>
</comment>
<proteinExistence type="predicted"/>
<organism evidence="1 2">
    <name type="scientific">Methylobacterium trifolii</name>
    <dbReference type="NCBI Taxonomy" id="1003092"/>
    <lineage>
        <taxon>Bacteria</taxon>
        <taxon>Pseudomonadati</taxon>
        <taxon>Pseudomonadota</taxon>
        <taxon>Alphaproteobacteria</taxon>
        <taxon>Hyphomicrobiales</taxon>
        <taxon>Methylobacteriaceae</taxon>
        <taxon>Methylobacterium</taxon>
    </lineage>
</organism>
<dbReference type="EMBL" id="BPRB01000105">
    <property type="protein sequence ID" value="GJE59947.1"/>
    <property type="molecule type" value="Genomic_DNA"/>
</dbReference>
<accession>A0ABQ4U0U0</accession>
<name>A0ABQ4U0U0_9HYPH</name>
<dbReference type="Proteomes" id="UP001055057">
    <property type="component" value="Unassembled WGS sequence"/>
</dbReference>
<evidence type="ECO:0000313" key="2">
    <source>
        <dbReference type="Proteomes" id="UP001055057"/>
    </source>
</evidence>
<reference evidence="1" key="2">
    <citation type="submission" date="2021-08" db="EMBL/GenBank/DDBJ databases">
        <authorList>
            <person name="Tani A."/>
            <person name="Ola A."/>
            <person name="Ogura Y."/>
            <person name="Katsura K."/>
            <person name="Hayashi T."/>
        </authorList>
    </citation>
    <scope>NUCLEOTIDE SEQUENCE</scope>
    <source>
        <strain evidence="1">DSM 23632</strain>
    </source>
</reference>
<gene>
    <name evidence="1" type="ORF">MPOCJGCO_2055</name>
</gene>
<protein>
    <submittedName>
        <fullName evidence="1">Uncharacterized protein</fullName>
    </submittedName>
</protein>
<sequence length="38" mass="3986">MPSHAGYGLLAKATSPPIPNTAMRGLKSMGKSYSAFVF</sequence>
<keyword evidence="2" id="KW-1185">Reference proteome</keyword>